<sequence length="246" mass="27025">MRNSAGKAANGRTNVRRRRSGPTTTVARRHGTGHGTWPAHRARPWRQPSTARSAPAIRLAPTDHKVRSTGAGEGVAWPAMRGQARPAEKEALPDGVPGGVAAPCGRERTAAGHDLQASQWPGRLGPADRVRETEWGPTLPVGRENNLSGKGKADDEQKAGPGHLHEPIRPTQLGRRVHKIGGRRKRRRNCVKRRPAVVDSYSCRQMYLRSYPFSAKKESMPEKTRRNLRQAKHLAGAAIQMSRLLS</sequence>
<dbReference type="PANTHER" id="PTHR35304">
    <property type="entry name" value="OS05G0120300 PROTEIN-RELATED"/>
    <property type="match status" value="1"/>
</dbReference>
<feature type="region of interest" description="Disordered" evidence="1">
    <location>
        <begin position="1"/>
        <end position="52"/>
    </location>
</feature>
<dbReference type="Proteomes" id="UP001412067">
    <property type="component" value="Unassembled WGS sequence"/>
</dbReference>
<proteinExistence type="predicted"/>
<evidence type="ECO:0000256" key="1">
    <source>
        <dbReference type="SAM" id="MobiDB-lite"/>
    </source>
</evidence>
<feature type="region of interest" description="Disordered" evidence="1">
    <location>
        <begin position="110"/>
        <end position="168"/>
    </location>
</feature>
<evidence type="ECO:0000313" key="3">
    <source>
        <dbReference type="Proteomes" id="UP001412067"/>
    </source>
</evidence>
<comment type="caution">
    <text evidence="2">The sequence shown here is derived from an EMBL/GenBank/DDBJ whole genome shotgun (WGS) entry which is preliminary data.</text>
</comment>
<organism evidence="2 3">
    <name type="scientific">Platanthera guangdongensis</name>
    <dbReference type="NCBI Taxonomy" id="2320717"/>
    <lineage>
        <taxon>Eukaryota</taxon>
        <taxon>Viridiplantae</taxon>
        <taxon>Streptophyta</taxon>
        <taxon>Embryophyta</taxon>
        <taxon>Tracheophyta</taxon>
        <taxon>Spermatophyta</taxon>
        <taxon>Magnoliopsida</taxon>
        <taxon>Liliopsida</taxon>
        <taxon>Asparagales</taxon>
        <taxon>Orchidaceae</taxon>
        <taxon>Orchidoideae</taxon>
        <taxon>Orchideae</taxon>
        <taxon>Orchidinae</taxon>
        <taxon>Platanthera</taxon>
    </lineage>
</organism>
<evidence type="ECO:0000313" key="2">
    <source>
        <dbReference type="EMBL" id="KAK8967471.1"/>
    </source>
</evidence>
<dbReference type="EMBL" id="JBBWWR010000005">
    <property type="protein sequence ID" value="KAK8967471.1"/>
    <property type="molecule type" value="Genomic_DNA"/>
</dbReference>
<gene>
    <name evidence="2" type="ORF">KSP40_PGU005172</name>
</gene>
<protein>
    <submittedName>
        <fullName evidence="2">Uncharacterized protein</fullName>
    </submittedName>
</protein>
<keyword evidence="3" id="KW-1185">Reference proteome</keyword>
<dbReference type="PANTHER" id="PTHR35304:SF1">
    <property type="entry name" value="OS05G0120300 PROTEIN"/>
    <property type="match status" value="1"/>
</dbReference>
<feature type="compositionally biased region" description="Basic and acidic residues" evidence="1">
    <location>
        <begin position="151"/>
        <end position="168"/>
    </location>
</feature>
<accession>A0ABR2MTQ2</accession>
<name>A0ABR2MTQ2_9ASPA</name>
<reference evidence="2 3" key="1">
    <citation type="journal article" date="2022" name="Nat. Plants">
        <title>Genomes of leafy and leafless Platanthera orchids illuminate the evolution of mycoheterotrophy.</title>
        <authorList>
            <person name="Li M.H."/>
            <person name="Liu K.W."/>
            <person name="Li Z."/>
            <person name="Lu H.C."/>
            <person name="Ye Q.L."/>
            <person name="Zhang D."/>
            <person name="Wang J.Y."/>
            <person name="Li Y.F."/>
            <person name="Zhong Z.M."/>
            <person name="Liu X."/>
            <person name="Yu X."/>
            <person name="Liu D.K."/>
            <person name="Tu X.D."/>
            <person name="Liu B."/>
            <person name="Hao Y."/>
            <person name="Liao X.Y."/>
            <person name="Jiang Y.T."/>
            <person name="Sun W.H."/>
            <person name="Chen J."/>
            <person name="Chen Y.Q."/>
            <person name="Ai Y."/>
            <person name="Zhai J.W."/>
            <person name="Wu S.S."/>
            <person name="Zhou Z."/>
            <person name="Hsiao Y.Y."/>
            <person name="Wu W.L."/>
            <person name="Chen Y.Y."/>
            <person name="Lin Y.F."/>
            <person name="Hsu J.L."/>
            <person name="Li C.Y."/>
            <person name="Wang Z.W."/>
            <person name="Zhao X."/>
            <person name="Zhong W.Y."/>
            <person name="Ma X.K."/>
            <person name="Ma L."/>
            <person name="Huang J."/>
            <person name="Chen G.Z."/>
            <person name="Huang M.Z."/>
            <person name="Huang L."/>
            <person name="Peng D.H."/>
            <person name="Luo Y.B."/>
            <person name="Zou S.Q."/>
            <person name="Chen S.P."/>
            <person name="Lan S."/>
            <person name="Tsai W.C."/>
            <person name="Van de Peer Y."/>
            <person name="Liu Z.J."/>
        </authorList>
    </citation>
    <scope>NUCLEOTIDE SEQUENCE [LARGE SCALE GENOMIC DNA]</scope>
    <source>
        <strain evidence="2">Lor288</strain>
    </source>
</reference>